<reference evidence="2" key="1">
    <citation type="submission" date="2021-06" db="EMBL/GenBank/DDBJ databases">
        <authorList>
            <person name="Hodson N. C."/>
            <person name="Mongue J. A."/>
            <person name="Jaron S. K."/>
        </authorList>
    </citation>
    <scope>NUCLEOTIDE SEQUENCE</scope>
</reference>
<feature type="non-terminal residue" evidence="2">
    <location>
        <position position="1"/>
    </location>
</feature>
<evidence type="ECO:0000313" key="3">
    <source>
        <dbReference type="Proteomes" id="UP000708208"/>
    </source>
</evidence>
<feature type="region of interest" description="Disordered" evidence="1">
    <location>
        <begin position="1"/>
        <end position="27"/>
    </location>
</feature>
<evidence type="ECO:0000313" key="2">
    <source>
        <dbReference type="EMBL" id="CAG7726943.1"/>
    </source>
</evidence>
<evidence type="ECO:0000256" key="1">
    <source>
        <dbReference type="SAM" id="MobiDB-lite"/>
    </source>
</evidence>
<accession>A0A8J2JZS0</accession>
<name>A0A8J2JZS0_9HEXA</name>
<comment type="caution">
    <text evidence="2">The sequence shown here is derived from an EMBL/GenBank/DDBJ whole genome shotgun (WGS) entry which is preliminary data.</text>
</comment>
<protein>
    <submittedName>
        <fullName evidence="2">Uncharacterized protein</fullName>
    </submittedName>
</protein>
<dbReference type="EMBL" id="CAJVCH010142007">
    <property type="protein sequence ID" value="CAG7726943.1"/>
    <property type="molecule type" value="Genomic_DNA"/>
</dbReference>
<dbReference type="AlphaFoldDB" id="A0A8J2JZS0"/>
<proteinExistence type="predicted"/>
<keyword evidence="3" id="KW-1185">Reference proteome</keyword>
<sequence length="79" mass="9135">MSVMKDNIRKLRSPEGTTQPSPQRKDRRMAIMKCIKRKELEPPIEALQHIKRLKMDVLIEVKCKELFESIAEGQSDAKG</sequence>
<organism evidence="2 3">
    <name type="scientific">Allacma fusca</name>
    <dbReference type="NCBI Taxonomy" id="39272"/>
    <lineage>
        <taxon>Eukaryota</taxon>
        <taxon>Metazoa</taxon>
        <taxon>Ecdysozoa</taxon>
        <taxon>Arthropoda</taxon>
        <taxon>Hexapoda</taxon>
        <taxon>Collembola</taxon>
        <taxon>Symphypleona</taxon>
        <taxon>Sminthuridae</taxon>
        <taxon>Allacma</taxon>
    </lineage>
</organism>
<dbReference type="Proteomes" id="UP000708208">
    <property type="component" value="Unassembled WGS sequence"/>
</dbReference>
<feature type="compositionally biased region" description="Basic and acidic residues" evidence="1">
    <location>
        <begin position="1"/>
        <end position="13"/>
    </location>
</feature>
<gene>
    <name evidence="2" type="ORF">AFUS01_LOCUS15818</name>
</gene>